<feature type="domain" description="Zinc finger Sec23/Sec24-type" evidence="5">
    <location>
        <begin position="625"/>
        <end position="665"/>
    </location>
</feature>
<feature type="domain" description="Sec23/Sec24 trunk" evidence="6">
    <location>
        <begin position="703"/>
        <end position="945"/>
    </location>
</feature>
<accession>A0AAW1S375</accession>
<dbReference type="InterPro" id="IPR036175">
    <property type="entry name" value="Sec23/24_helical_dom_sf"/>
</dbReference>
<dbReference type="Gene3D" id="2.30.30.380">
    <property type="entry name" value="Zn-finger domain of Sec23/24"/>
    <property type="match status" value="1"/>
</dbReference>
<dbReference type="Gene3D" id="3.40.20.10">
    <property type="entry name" value="Severin"/>
    <property type="match status" value="1"/>
</dbReference>
<dbReference type="Proteomes" id="UP001438707">
    <property type="component" value="Unassembled WGS sequence"/>
</dbReference>
<dbReference type="SUPFAM" id="SSF82919">
    <property type="entry name" value="Zn-finger domain of Sec23/24"/>
    <property type="match status" value="1"/>
</dbReference>
<feature type="compositionally biased region" description="Pro residues" evidence="4">
    <location>
        <begin position="394"/>
        <end position="415"/>
    </location>
</feature>
<dbReference type="PANTHER" id="PTHR13803:SF4">
    <property type="entry name" value="SECRETORY 24CD, ISOFORM C"/>
    <property type="match status" value="1"/>
</dbReference>
<dbReference type="InterPro" id="IPR036465">
    <property type="entry name" value="vWFA_dom_sf"/>
</dbReference>
<evidence type="ECO:0000256" key="4">
    <source>
        <dbReference type="SAM" id="MobiDB-lite"/>
    </source>
</evidence>
<feature type="region of interest" description="Disordered" evidence="4">
    <location>
        <begin position="1"/>
        <end position="88"/>
    </location>
</feature>
<dbReference type="SUPFAM" id="SSF53300">
    <property type="entry name" value="vWA-like"/>
    <property type="match status" value="1"/>
</dbReference>
<dbReference type="GO" id="GO:0030127">
    <property type="term" value="C:COPII vesicle coat"/>
    <property type="evidence" value="ECO:0007669"/>
    <property type="project" value="InterPro"/>
</dbReference>
<dbReference type="EMBL" id="JALJOS010000004">
    <property type="protein sequence ID" value="KAK9840466.1"/>
    <property type="molecule type" value="Genomic_DNA"/>
</dbReference>
<feature type="compositionally biased region" description="Low complexity" evidence="4">
    <location>
        <begin position="464"/>
        <end position="498"/>
    </location>
</feature>
<comment type="caution">
    <text evidence="9">The sequence shown here is derived from an EMBL/GenBank/DDBJ whole genome shotgun (WGS) entry which is preliminary data.</text>
</comment>
<dbReference type="Gene3D" id="1.20.120.730">
    <property type="entry name" value="Sec23/Sec24 helical domain"/>
    <property type="match status" value="1"/>
</dbReference>
<feature type="compositionally biased region" description="Pro residues" evidence="4">
    <location>
        <begin position="357"/>
        <end position="373"/>
    </location>
</feature>
<feature type="domain" description="Sec23/Sec24 beta-sandwich" evidence="8">
    <location>
        <begin position="950"/>
        <end position="1035"/>
    </location>
</feature>
<dbReference type="GO" id="GO:0090110">
    <property type="term" value="P:COPII-coated vesicle cargo loading"/>
    <property type="evidence" value="ECO:0007669"/>
    <property type="project" value="TreeGrafter"/>
</dbReference>
<dbReference type="InterPro" id="IPR012990">
    <property type="entry name" value="Beta-sandwich_Sec23_24"/>
</dbReference>
<sequence>MSLNRRAQRFLKASDRPPGTAQTGQPGDLQANVKAAAAKTGQSSRPQQLTAKPDTPKPAAALDQIIVPEVGSPSPSSVSAGNPLPVSVATANRSPLQALPRHIVQPLAASGTASSQATHEATPSVIALEQPGQNYPGSMERSQPGQPSSNGDAGPARPPTSQMAGLGISKPTASPLMGPRSGTAPLPGLNIPKPAGPGQVPAQQSTLPHQHPLKPMGTSPARNPFARPTSYNPPALQPAAVQTPALRTQPPGQTSGLRPLAARQPTVLGSVAQQNGQVGEIIGSASPAANGPTAKVGGAPGVGAPPAGGLGRSPFLPGPRPSALGRGIQPLSGMAPPAAPGAGQAGTSQAHSQPGQPMSPPGASPSPPRPFPGIPTSAAPSAGGTPSSGTRGPPAFPPLQRPMQPPPPMGGPPRVGPGLLPQQRPPMGALGGVGGLQQQQQQQQQPSLRPPGPPTSGVFPRGPPSFSRMPPGPPTLGAQPQQQQSSSPRIGIGSPRSSVLSPEDKRRSSLPATPYGMQQQRRQAPQIDPSQMPRPKQQPEEDEPRVYETWGEGGSIAPPASSDYVVRDRGNATPRAMRPTLHLIPAGADLLKQSGMPLAVVLQPLAAPLPGDTPLQVVDFGEMGPLRCNNADCRAYVNPYFKFFDAGRRFYCNLCSAESNTPEIYVPHAQNRRMEGYERPELSHGTVELCADLPQYQVRSPMHDTHVFLVDVSHTAISSGATQAACSAIGAAITALPDSERTRIGLATFDAQLQFWGLKPGQQTSTQHIVGETEEPFCPLPASSLPALDPALRSLLADVLERIPQLHNQAGPHLPVCTAAAIDAGVQMLQVGKGGKLHVFMTTLPKNVGSALSAGKHALVARETSHGQEDPLTTLQPGSKSFLELAKTAAEYQVAVDLFVMSQAHVDLATLGSISRMTAGQLYHYHPFHASVHAPLLLNDLRWNVSRPQGLEAIARLRCSKGLVVDKYLGHAYRRVLTDLEFPNLSCEHSLVAMLKYDDRLAESGGEAFVQFATLFTTPAGQRRIRVHTIGMRVTGTLGTVFRGADLEAIMCVLAQQTAASLPGGTLKAAGSAIQKAVIDALYQYRKHCANSSSAGQLVLPEQLKLLPLLSLTLMKSPALRKETRQDVRIAWLHQLASAPLTRLMGLLHPRLFDLRTIDEAVRGEETPIPTPISAVSAAKVLSEGIYLLENGAFAYIYIGPDAPADLQRQLIGVDRVEELSQQKAVPLPLPVLQTPFSEAVHGLLHTLRTKRTSFMAVEVVKRGGYSEAAFQSALVEDRTSAGSSYVEYLCAVHREIQGKSY</sequence>
<feature type="domain" description="Sec23/Sec24 helical" evidence="7">
    <location>
        <begin position="1046"/>
        <end position="1145"/>
    </location>
</feature>
<dbReference type="GO" id="GO:0006886">
    <property type="term" value="P:intracellular protein transport"/>
    <property type="evidence" value="ECO:0007669"/>
    <property type="project" value="InterPro"/>
</dbReference>
<gene>
    <name evidence="9" type="ORF">WJX74_010261</name>
</gene>
<evidence type="ECO:0000259" key="5">
    <source>
        <dbReference type="Pfam" id="PF04810"/>
    </source>
</evidence>
<dbReference type="InterPro" id="IPR006895">
    <property type="entry name" value="Znf_Sec23_Sec24"/>
</dbReference>
<evidence type="ECO:0000259" key="6">
    <source>
        <dbReference type="Pfam" id="PF04811"/>
    </source>
</evidence>
<dbReference type="Gene3D" id="3.40.50.410">
    <property type="entry name" value="von Willebrand factor, type A domain"/>
    <property type="match status" value="1"/>
</dbReference>
<feature type="compositionally biased region" description="Polar residues" evidence="4">
    <location>
        <begin position="111"/>
        <end position="121"/>
    </location>
</feature>
<dbReference type="InterPro" id="IPR036174">
    <property type="entry name" value="Znf_Sec23_Sec24_sf"/>
</dbReference>
<keyword evidence="10" id="KW-1185">Reference proteome</keyword>
<dbReference type="Gene3D" id="2.60.40.1670">
    <property type="entry name" value="beta-sandwich domain of Sec23/24"/>
    <property type="match status" value="1"/>
</dbReference>
<evidence type="ECO:0000313" key="10">
    <source>
        <dbReference type="Proteomes" id="UP001438707"/>
    </source>
</evidence>
<dbReference type="SUPFAM" id="SSF81811">
    <property type="entry name" value="Helical domain of Sec23/24"/>
    <property type="match status" value="1"/>
</dbReference>
<feature type="compositionally biased region" description="Low complexity" evidence="4">
    <location>
        <begin position="416"/>
        <end position="428"/>
    </location>
</feature>
<feature type="compositionally biased region" description="Low complexity" evidence="4">
    <location>
        <begin position="49"/>
        <end position="79"/>
    </location>
</feature>
<feature type="region of interest" description="Disordered" evidence="4">
    <location>
        <begin position="107"/>
        <end position="565"/>
    </location>
</feature>
<dbReference type="SUPFAM" id="SSF81995">
    <property type="entry name" value="beta-sandwich domain of Sec23/24"/>
    <property type="match status" value="1"/>
</dbReference>
<dbReference type="PANTHER" id="PTHR13803">
    <property type="entry name" value="SEC24-RELATED PROTEIN"/>
    <property type="match status" value="1"/>
</dbReference>
<proteinExistence type="inferred from homology"/>
<keyword evidence="3" id="KW-0653">Protein transport</keyword>
<comment type="similarity">
    <text evidence="1">Belongs to the SEC23/SEC24 family. SEC24 subfamily.</text>
</comment>
<name>A0AAW1S375_9CHLO</name>
<dbReference type="SUPFAM" id="SSF82754">
    <property type="entry name" value="C-terminal, gelsolin-like domain of Sec23/24"/>
    <property type="match status" value="1"/>
</dbReference>
<evidence type="ECO:0000256" key="3">
    <source>
        <dbReference type="ARBA" id="ARBA00022927"/>
    </source>
</evidence>
<dbReference type="Pfam" id="PF04815">
    <property type="entry name" value="Sec23_helical"/>
    <property type="match status" value="1"/>
</dbReference>
<dbReference type="InterPro" id="IPR006900">
    <property type="entry name" value="Sec23/24_helical_dom"/>
</dbReference>
<dbReference type="InterPro" id="IPR036180">
    <property type="entry name" value="Gelsolin-like_dom_sf"/>
</dbReference>
<feature type="compositionally biased region" description="Low complexity" evidence="4">
    <location>
        <begin position="436"/>
        <end position="447"/>
    </location>
</feature>
<evidence type="ECO:0000259" key="7">
    <source>
        <dbReference type="Pfam" id="PF04815"/>
    </source>
</evidence>
<dbReference type="GO" id="GO:0008270">
    <property type="term" value="F:zinc ion binding"/>
    <property type="evidence" value="ECO:0007669"/>
    <property type="project" value="InterPro"/>
</dbReference>
<dbReference type="InterPro" id="IPR050550">
    <property type="entry name" value="SEC23_SEC24_subfamily"/>
</dbReference>
<feature type="compositionally biased region" description="Polar residues" evidence="4">
    <location>
        <begin position="131"/>
        <end position="151"/>
    </location>
</feature>
<dbReference type="Pfam" id="PF04810">
    <property type="entry name" value="zf-Sec23_Sec24"/>
    <property type="match status" value="1"/>
</dbReference>
<dbReference type="GO" id="GO:0070971">
    <property type="term" value="C:endoplasmic reticulum exit site"/>
    <property type="evidence" value="ECO:0007669"/>
    <property type="project" value="TreeGrafter"/>
</dbReference>
<organism evidence="9 10">
    <name type="scientific">Apatococcus lobatus</name>
    <dbReference type="NCBI Taxonomy" id="904363"/>
    <lineage>
        <taxon>Eukaryota</taxon>
        <taxon>Viridiplantae</taxon>
        <taxon>Chlorophyta</taxon>
        <taxon>core chlorophytes</taxon>
        <taxon>Trebouxiophyceae</taxon>
        <taxon>Chlorellales</taxon>
        <taxon>Chlorellaceae</taxon>
        <taxon>Apatococcus</taxon>
    </lineage>
</organism>
<feature type="compositionally biased region" description="Low complexity" evidence="4">
    <location>
        <begin position="374"/>
        <end position="393"/>
    </location>
</feature>
<feature type="compositionally biased region" description="Gly residues" evidence="4">
    <location>
        <begin position="298"/>
        <end position="311"/>
    </location>
</feature>
<keyword evidence="2" id="KW-0813">Transport</keyword>
<evidence type="ECO:0000256" key="1">
    <source>
        <dbReference type="ARBA" id="ARBA00008334"/>
    </source>
</evidence>
<dbReference type="InterPro" id="IPR029006">
    <property type="entry name" value="ADF-H/Gelsolin-like_dom_sf"/>
</dbReference>
<dbReference type="GO" id="GO:0000149">
    <property type="term" value="F:SNARE binding"/>
    <property type="evidence" value="ECO:0007669"/>
    <property type="project" value="TreeGrafter"/>
</dbReference>
<evidence type="ECO:0000259" key="8">
    <source>
        <dbReference type="Pfam" id="PF08033"/>
    </source>
</evidence>
<reference evidence="9 10" key="1">
    <citation type="journal article" date="2024" name="Nat. Commun.">
        <title>Phylogenomics reveals the evolutionary origins of lichenization in chlorophyte algae.</title>
        <authorList>
            <person name="Puginier C."/>
            <person name="Libourel C."/>
            <person name="Otte J."/>
            <person name="Skaloud P."/>
            <person name="Haon M."/>
            <person name="Grisel S."/>
            <person name="Petersen M."/>
            <person name="Berrin J.G."/>
            <person name="Delaux P.M."/>
            <person name="Dal Grande F."/>
            <person name="Keller J."/>
        </authorList>
    </citation>
    <scope>NUCLEOTIDE SEQUENCE [LARGE SCALE GENOMIC DNA]</scope>
    <source>
        <strain evidence="9 10">SAG 2145</strain>
    </source>
</reference>
<dbReference type="InterPro" id="IPR006896">
    <property type="entry name" value="Sec23/24_trunk_dom"/>
</dbReference>
<dbReference type="Pfam" id="PF08033">
    <property type="entry name" value="Sec23_BS"/>
    <property type="match status" value="1"/>
</dbReference>
<evidence type="ECO:0000313" key="9">
    <source>
        <dbReference type="EMBL" id="KAK9840466.1"/>
    </source>
</evidence>
<protein>
    <submittedName>
        <fullName evidence="9">Uncharacterized protein</fullName>
    </submittedName>
</protein>
<evidence type="ECO:0000256" key="2">
    <source>
        <dbReference type="ARBA" id="ARBA00022448"/>
    </source>
</evidence>
<dbReference type="Pfam" id="PF04811">
    <property type="entry name" value="Sec23_trunk"/>
    <property type="match status" value="1"/>
</dbReference>